<dbReference type="VEuPathDB" id="VectorBase:SCAU010999"/>
<dbReference type="PANTHER" id="PTHR10900:SF80">
    <property type="entry name" value="FASCICLIN-1"/>
    <property type="match status" value="1"/>
</dbReference>
<reference evidence="4" key="2">
    <citation type="submission" date="2020-05" db="UniProtKB">
        <authorList>
            <consortium name="EnsemblMetazoa"/>
        </authorList>
    </citation>
    <scope>IDENTIFICATION</scope>
    <source>
        <strain evidence="4">USDA</strain>
    </source>
</reference>
<evidence type="ECO:0000313" key="4">
    <source>
        <dbReference type="EnsemblMetazoa" id="SCAU010999-PK"/>
    </source>
</evidence>
<dbReference type="STRING" id="35570.A0A1I8PTL0"/>
<feature type="chain" id="PRO_5014271831" description="FAS1 domain-containing protein" evidence="1">
    <location>
        <begin position="45"/>
        <end position="699"/>
    </location>
</feature>
<keyword evidence="1" id="KW-0732">Signal</keyword>
<dbReference type="EnsemblMetazoa" id="SCAU010999-RK">
    <property type="protein sequence ID" value="SCAU010999-PK"/>
    <property type="gene ID" value="SCAU010999"/>
</dbReference>
<dbReference type="Proteomes" id="UP000095300">
    <property type="component" value="Unassembled WGS sequence"/>
</dbReference>
<keyword evidence="5" id="KW-1185">Reference proteome</keyword>
<dbReference type="PANTHER" id="PTHR10900">
    <property type="entry name" value="PERIOSTIN-RELATED"/>
    <property type="match status" value="1"/>
</dbReference>
<dbReference type="InterPro" id="IPR036378">
    <property type="entry name" value="FAS1_dom_sf"/>
</dbReference>
<dbReference type="GO" id="GO:0005615">
    <property type="term" value="C:extracellular space"/>
    <property type="evidence" value="ECO:0007669"/>
    <property type="project" value="TreeGrafter"/>
</dbReference>
<dbReference type="GO" id="GO:0031012">
    <property type="term" value="C:extracellular matrix"/>
    <property type="evidence" value="ECO:0007669"/>
    <property type="project" value="TreeGrafter"/>
</dbReference>
<dbReference type="PROSITE" id="PS50213">
    <property type="entry name" value="FAS1"/>
    <property type="match status" value="4"/>
</dbReference>
<organism evidence="4 5">
    <name type="scientific">Stomoxys calcitrans</name>
    <name type="common">Stable fly</name>
    <name type="synonym">Conops calcitrans</name>
    <dbReference type="NCBI Taxonomy" id="35570"/>
    <lineage>
        <taxon>Eukaryota</taxon>
        <taxon>Metazoa</taxon>
        <taxon>Ecdysozoa</taxon>
        <taxon>Arthropoda</taxon>
        <taxon>Hexapoda</taxon>
        <taxon>Insecta</taxon>
        <taxon>Pterygota</taxon>
        <taxon>Neoptera</taxon>
        <taxon>Endopterygota</taxon>
        <taxon>Diptera</taxon>
        <taxon>Brachycera</taxon>
        <taxon>Muscomorpha</taxon>
        <taxon>Muscoidea</taxon>
        <taxon>Muscidae</taxon>
        <taxon>Stomoxys</taxon>
    </lineage>
</organism>
<evidence type="ECO:0000256" key="1">
    <source>
        <dbReference type="SAM" id="SignalP"/>
    </source>
</evidence>
<dbReference type="OrthoDB" id="7700931at2759"/>
<dbReference type="GO" id="GO:0007155">
    <property type="term" value="P:cell adhesion"/>
    <property type="evidence" value="ECO:0007669"/>
    <property type="project" value="TreeGrafter"/>
</dbReference>
<feature type="domain" description="FAS1" evidence="2">
    <location>
        <begin position="501"/>
        <end position="662"/>
    </location>
</feature>
<dbReference type="EnsemblMetazoa" id="SCAU010999-RI">
    <property type="protein sequence ID" value="SCAU010999-PI"/>
    <property type="gene ID" value="SCAU010999"/>
</dbReference>
<dbReference type="SUPFAM" id="SSF82153">
    <property type="entry name" value="FAS1 domain"/>
    <property type="match status" value="4"/>
</dbReference>
<dbReference type="InterPro" id="IPR000782">
    <property type="entry name" value="FAS1_domain"/>
</dbReference>
<protein>
    <recommendedName>
        <fullName evidence="2">FAS1 domain-containing protein</fullName>
    </recommendedName>
</protein>
<dbReference type="Gene3D" id="2.30.180.10">
    <property type="entry name" value="FAS1 domain"/>
    <property type="match status" value="4"/>
</dbReference>
<evidence type="ECO:0000313" key="5">
    <source>
        <dbReference type="Proteomes" id="UP000095300"/>
    </source>
</evidence>
<evidence type="ECO:0000259" key="2">
    <source>
        <dbReference type="PROSITE" id="PS50213"/>
    </source>
</evidence>
<proteinExistence type="predicted"/>
<dbReference type="EnsemblMetazoa" id="SCAU010999-RD">
    <property type="protein sequence ID" value="SCAU010999-PD"/>
    <property type="gene ID" value="SCAU010999"/>
</dbReference>
<dbReference type="Pfam" id="PF02469">
    <property type="entry name" value="Fasciclin"/>
    <property type="match status" value="3"/>
</dbReference>
<dbReference type="InterPro" id="IPR050904">
    <property type="entry name" value="Adhesion/Biosynth-related"/>
</dbReference>
<dbReference type="EnsemblMetazoa" id="SCAU010999-RL">
    <property type="protein sequence ID" value="SCAU010999-PL"/>
    <property type="gene ID" value="SCAU010999"/>
</dbReference>
<dbReference type="SMART" id="SM00554">
    <property type="entry name" value="FAS1"/>
    <property type="match status" value="4"/>
</dbReference>
<dbReference type="EnsemblMetazoa" id="SCAU010999-RC">
    <property type="protein sequence ID" value="SCAU010999-PC"/>
    <property type="gene ID" value="SCAU010999"/>
</dbReference>
<dbReference type="EnsemblMetazoa" id="SCAU010999-RG">
    <property type="protein sequence ID" value="SCAU010999-PG"/>
    <property type="gene ID" value="SCAU010999"/>
</dbReference>
<name>A0A1I8PTL0_STOCA</name>
<sequence length="699" mass="78126">MFAPSRGGSGDRGGGGGIGGAPLKLQSMFVLCGLLLLVPQLASSSILEKLSEDTDLSQTASLRKQMPVRFYSLLESNQIANSTLSLRACTLFVPTNEAFQRHKNKATYVLYHMATVAMTQDQLTKTIPSDMDGNPPLYITKNRNGDIYVNNARIIPSLSVEMTNHLGKRQVMHIIDEVLVPLTPLPNTKTEITNPDAFQFLQQSDLLDIGEDNRLRVYRSQVTLKGKENLFQSPGGHTFLLPVDDGFKATARSSLVDKKVIDGHVLLNNVIFTAAAPMDVPQTTAAFEDNIKVTVTFFKEKNGIMYAKSNTLLGDNKHATGVVLSEIVAANIPVRNGVVHLIKRPLMIVDTTVTEFLQSFKIEHGALKAFFDTIMSNGGYVLNDIKNYTKVTILAPSNEAWENPALANIRNNTERMREILNMHIIRDPLNIENIKQKNQNMIAQVPTLSNHTFLYFNINGEGDDEVITVEGGGVNATIVQADVANTNGFVHIIDKVLGVPSTTVLGKLESDPMLSDTYRMGQFSSFNEQLNNTQRHFTYFVPRDKGWQKTELDHPSVHKKLFMRDFSYHSRAILERHLVIADQVYTMKDLVAMSRESDSIVLPTFRDSLKIRVEEEAGHLHDEFASHEWNGYVIIWNHKKINVYRPDVECVNGIIHVIDYPMLEEKDVVASGGSYQIKTNFCILFATLFIIIAIGKQSF</sequence>
<dbReference type="FunFam" id="2.30.180.10:FF:000038">
    <property type="entry name" value="fasciclin-1 isoform X2"/>
    <property type="match status" value="1"/>
</dbReference>
<feature type="domain" description="FAS1" evidence="2">
    <location>
        <begin position="354"/>
        <end position="497"/>
    </location>
</feature>
<evidence type="ECO:0000313" key="3">
    <source>
        <dbReference type="EnsemblMetazoa" id="SCAU010999-PG"/>
    </source>
</evidence>
<dbReference type="GO" id="GO:0030198">
    <property type="term" value="P:extracellular matrix organization"/>
    <property type="evidence" value="ECO:0007669"/>
    <property type="project" value="TreeGrafter"/>
</dbReference>
<feature type="domain" description="FAS1" evidence="2">
    <location>
        <begin position="43"/>
        <end position="179"/>
    </location>
</feature>
<accession>A0A1I8PTL0</accession>
<gene>
    <name evidence="4" type="primary">106083762</name>
</gene>
<reference evidence="3 5" key="1">
    <citation type="submission" date="2015-05" db="EMBL/GenBank/DDBJ databases">
        <authorList>
            <person name="Wilson R.K."/>
            <person name="Warren W.C."/>
            <person name="Olafson P."/>
        </authorList>
    </citation>
    <scope>NUCLEOTIDE SEQUENCE [LARGE SCALE GENOMIC DNA]</scope>
    <source>
        <strain evidence="3 5">USDA</strain>
    </source>
</reference>
<dbReference type="GO" id="GO:0050839">
    <property type="term" value="F:cell adhesion molecule binding"/>
    <property type="evidence" value="ECO:0007669"/>
    <property type="project" value="TreeGrafter"/>
</dbReference>
<feature type="signal peptide" evidence="1">
    <location>
        <begin position="1"/>
        <end position="44"/>
    </location>
</feature>
<dbReference type="FunFam" id="2.30.180.10:FF:000035">
    <property type="entry name" value="fasciclin-1 isoform X5"/>
    <property type="match status" value="1"/>
</dbReference>
<dbReference type="AlphaFoldDB" id="A0A1I8PTL0"/>
<dbReference type="EnsemblMetazoa" id="SCAU010999-RB">
    <property type="protein sequence ID" value="SCAU010999-PB"/>
    <property type="gene ID" value="SCAU010999"/>
</dbReference>
<feature type="domain" description="FAS1" evidence="2">
    <location>
        <begin position="202"/>
        <end position="346"/>
    </location>
</feature>